<evidence type="ECO:0000313" key="7">
    <source>
        <dbReference type="Proteomes" id="UP001267290"/>
    </source>
</evidence>
<comment type="caution">
    <text evidence="6">The sequence shown here is derived from an EMBL/GenBank/DDBJ whole genome shotgun (WGS) entry which is preliminary data.</text>
</comment>
<evidence type="ECO:0000313" key="6">
    <source>
        <dbReference type="EMBL" id="MDR6552022.1"/>
    </source>
</evidence>
<protein>
    <recommendedName>
        <fullName evidence="8">Alpha-L-rhamnosidase</fullName>
    </recommendedName>
</protein>
<dbReference type="Proteomes" id="UP001267290">
    <property type="component" value="Unassembled WGS sequence"/>
</dbReference>
<evidence type="ECO:0008006" key="8">
    <source>
        <dbReference type="Google" id="ProtNLM"/>
    </source>
</evidence>
<sequence>MAISSKDWQASWIWCDGEESPRNEWHCFRRTFDVPASGWREADISVTADSRYALYINGTLIGRGPVRSWPHELAYDTYDIRPWLKPGEPNSVALLVMHYGLSTFSYIRGRGGLLAQIDWTSGEGENQDEGWIGTDGAWKTERHKGYQTRSPRMSLQLAFAEWVDVGIWDEQWCQSAYDDRDWANAFVIGEVGMAPWVELTPRDIPYLTEERIYPSRIESLHQVTPLPWTAYLDARSILVSDSTHGNSTVYAGHVGTTIRMSEQASITIGFAYVPPFLHAVCVDGIRYPKSSLRGQGSQDLYLDVDLIEGEHLLLFELAGSDHGRGIFMGINCEVPFEVISPVNAGEAFSPFISIGAVENYEYIDHVVDEQQMAQDRLIQACAGKEDLVAGLDDSSKRLYEAFCSISTSSSINEIVKLGVPIAPASLAFVSPESVYTLTAWKKHAIQKPVPASLQQAVMAHVGYAEVPTFGEDDTEFIIDFGTEWSGYLSFEVEADAGTVMDFFGVEYMQEGNVHYTHYLDNSLRYVCREGRQTYTSQVRRGFRYVIVTVRKAQRPVRLYSVNVLQSNYPVAEVGQFRCSDARLNEIWEMSRHTVKLCMEDTYVDCPAYEQTFWVGDSRNEALITYYLYGAESLVKRCLNLVPGSRGQTPLYADQVPSGWNSVIPNWTFFWVIACHEYVIRTGDLDYAHEIWPHVAYTLEHYEQLLDVNGLLTMQAWNFLDWAPLDQPRNGTVTHQNMFLVKAFQSASQLSALAGMASVGERFTQTADALRQAIETHLWSEERQAYLDCVHSDGRRSEVFSMQTQVVAYLCDIASNERKANVERYLESPPEAFVKIGSPFMSFFYYEALLKMGNMRKLVDDIRLQYGRMLDYGATTCWETYPKTDGPDPTPSQLTRSHCHAWSSAPGYFLGSAVLGVTCEQTEQIGWRDVVIQPNPCGLTWAKGSVPLPEEGRIDVSWKIQSDGRIYIKAWAPAELNISILLPEGMEGATELHVV</sequence>
<feature type="domain" description="Alpha-L-rhamnosidase concanavalin-like" evidence="1">
    <location>
        <begin position="472"/>
        <end position="553"/>
    </location>
</feature>
<evidence type="ECO:0000259" key="4">
    <source>
        <dbReference type="Pfam" id="PF17390"/>
    </source>
</evidence>
<dbReference type="PANTHER" id="PTHR34987">
    <property type="entry name" value="C, PUTATIVE (AFU_ORTHOLOGUE AFUA_3G02880)-RELATED"/>
    <property type="match status" value="1"/>
</dbReference>
<dbReference type="Gene3D" id="1.50.10.10">
    <property type="match status" value="1"/>
</dbReference>
<dbReference type="InterPro" id="IPR012341">
    <property type="entry name" value="6hp_glycosidase-like_sf"/>
</dbReference>
<accession>A0ABU1NYW0</accession>
<dbReference type="SUPFAM" id="SSF48208">
    <property type="entry name" value="Six-hairpin glycosidases"/>
    <property type="match status" value="1"/>
</dbReference>
<name>A0ABU1NYW0_9BACL</name>
<dbReference type="InterPro" id="IPR008979">
    <property type="entry name" value="Galactose-bd-like_sf"/>
</dbReference>
<gene>
    <name evidence="6" type="ORF">J2736_003224</name>
</gene>
<dbReference type="Gene3D" id="2.60.420.10">
    <property type="entry name" value="Maltose phosphorylase, domain 3"/>
    <property type="match status" value="1"/>
</dbReference>
<evidence type="ECO:0000259" key="5">
    <source>
        <dbReference type="Pfam" id="PF21557"/>
    </source>
</evidence>
<evidence type="ECO:0000259" key="2">
    <source>
        <dbReference type="Pfam" id="PF08531"/>
    </source>
</evidence>
<dbReference type="Pfam" id="PF17389">
    <property type="entry name" value="Bac_rhamnosid6H"/>
    <property type="match status" value="1"/>
</dbReference>
<dbReference type="InterPro" id="IPR048653">
    <property type="entry name" value="RhaB_D2"/>
</dbReference>
<dbReference type="Pfam" id="PF21557">
    <property type="entry name" value="RhaB_D2"/>
    <property type="match status" value="1"/>
</dbReference>
<dbReference type="InterPro" id="IPR008928">
    <property type="entry name" value="6-hairpin_glycosidase_sf"/>
</dbReference>
<reference evidence="6 7" key="1">
    <citation type="submission" date="2023-07" db="EMBL/GenBank/DDBJ databases">
        <title>Sorghum-associated microbial communities from plants grown in Nebraska, USA.</title>
        <authorList>
            <person name="Schachtman D."/>
        </authorList>
    </citation>
    <scope>NUCLEOTIDE SEQUENCE [LARGE SCALE GENOMIC DNA]</scope>
    <source>
        <strain evidence="6 7">CC258</strain>
    </source>
</reference>
<organism evidence="6 7">
    <name type="scientific">Paenibacillus qinlingensis</name>
    <dbReference type="NCBI Taxonomy" id="1837343"/>
    <lineage>
        <taxon>Bacteria</taxon>
        <taxon>Bacillati</taxon>
        <taxon>Bacillota</taxon>
        <taxon>Bacilli</taxon>
        <taxon>Bacillales</taxon>
        <taxon>Paenibacillaceae</taxon>
        <taxon>Paenibacillus</taxon>
    </lineage>
</organism>
<dbReference type="PANTHER" id="PTHR34987:SF2">
    <property type="entry name" value="B, PUTATIVE (AFU_ORTHOLOGUE AFUA_7G05040)-RELATED"/>
    <property type="match status" value="1"/>
</dbReference>
<dbReference type="Pfam" id="PF17390">
    <property type="entry name" value="Bac_rhamnosid_C"/>
    <property type="match status" value="1"/>
</dbReference>
<dbReference type="Gene3D" id="2.60.120.260">
    <property type="entry name" value="Galactose-binding domain-like"/>
    <property type="match status" value="3"/>
</dbReference>
<keyword evidence="7" id="KW-1185">Reference proteome</keyword>
<dbReference type="EMBL" id="JAVDSB010000005">
    <property type="protein sequence ID" value="MDR6552022.1"/>
    <property type="molecule type" value="Genomic_DNA"/>
</dbReference>
<dbReference type="RefSeq" id="WP_310499583.1">
    <property type="nucleotide sequence ID" value="NZ_JAVDSB010000005.1"/>
</dbReference>
<dbReference type="Pfam" id="PF05592">
    <property type="entry name" value="Bac_rhamnosid"/>
    <property type="match status" value="1"/>
</dbReference>
<dbReference type="SUPFAM" id="SSF49785">
    <property type="entry name" value="Galactose-binding domain-like"/>
    <property type="match status" value="1"/>
</dbReference>
<dbReference type="InterPro" id="IPR035398">
    <property type="entry name" value="Bac_rhamnosid_C"/>
</dbReference>
<proteinExistence type="predicted"/>
<feature type="domain" description="Alpha-L-rhamnosidase" evidence="5">
    <location>
        <begin position="228"/>
        <end position="370"/>
    </location>
</feature>
<feature type="domain" description="Bacterial alpha-L-rhamnosidase N-terminal" evidence="2">
    <location>
        <begin position="41"/>
        <end position="186"/>
    </location>
</feature>
<feature type="domain" description="Alpha-L-rhamnosidase C-terminal" evidence="4">
    <location>
        <begin position="923"/>
        <end position="986"/>
    </location>
</feature>
<dbReference type="InterPro" id="IPR008902">
    <property type="entry name" value="Rhamnosid_concanavalin"/>
</dbReference>
<dbReference type="InterPro" id="IPR035396">
    <property type="entry name" value="Bac_rhamnosid6H"/>
</dbReference>
<feature type="domain" description="Alpha-L-rhamnosidase six-hairpin glycosidase" evidence="3">
    <location>
        <begin position="572"/>
        <end position="913"/>
    </location>
</feature>
<evidence type="ECO:0000259" key="3">
    <source>
        <dbReference type="Pfam" id="PF17389"/>
    </source>
</evidence>
<dbReference type="Pfam" id="PF08531">
    <property type="entry name" value="Bac_rhamnosid_N"/>
    <property type="match status" value="1"/>
</dbReference>
<dbReference type="InterPro" id="IPR013737">
    <property type="entry name" value="Bac_rhamnosid_N"/>
</dbReference>
<evidence type="ECO:0000259" key="1">
    <source>
        <dbReference type="Pfam" id="PF05592"/>
    </source>
</evidence>